<evidence type="ECO:0000313" key="2">
    <source>
        <dbReference type="EMBL" id="SVC02612.1"/>
    </source>
</evidence>
<organism evidence="2">
    <name type="scientific">marine metagenome</name>
    <dbReference type="NCBI Taxonomy" id="408172"/>
    <lineage>
        <taxon>unclassified sequences</taxon>
        <taxon>metagenomes</taxon>
        <taxon>ecological metagenomes</taxon>
    </lineage>
</organism>
<accession>A0A382ITR8</accession>
<protein>
    <submittedName>
        <fullName evidence="2">Uncharacterized protein</fullName>
    </submittedName>
</protein>
<reference evidence="2" key="1">
    <citation type="submission" date="2018-05" db="EMBL/GenBank/DDBJ databases">
        <authorList>
            <person name="Lanie J.A."/>
            <person name="Ng W.-L."/>
            <person name="Kazmierczak K.M."/>
            <person name="Andrzejewski T.M."/>
            <person name="Davidsen T.M."/>
            <person name="Wayne K.J."/>
            <person name="Tettelin H."/>
            <person name="Glass J.I."/>
            <person name="Rusch D."/>
            <person name="Podicherti R."/>
            <person name="Tsui H.-C.T."/>
            <person name="Winkler M.E."/>
        </authorList>
    </citation>
    <scope>NUCLEOTIDE SEQUENCE</scope>
</reference>
<dbReference type="AntiFam" id="ANF00011">
    <property type="entry name" value="tRNA translation"/>
</dbReference>
<gene>
    <name evidence="2" type="ORF">METZ01_LOCUS255466</name>
</gene>
<dbReference type="EMBL" id="UINC01069326">
    <property type="protein sequence ID" value="SVC02612.1"/>
    <property type="molecule type" value="Genomic_DNA"/>
</dbReference>
<name>A0A382ITR8_9ZZZZ</name>
<dbReference type="AlphaFoldDB" id="A0A382ITR8"/>
<proteinExistence type="predicted"/>
<evidence type="ECO:0000256" key="1">
    <source>
        <dbReference type="SAM" id="MobiDB-lite"/>
    </source>
</evidence>
<feature type="region of interest" description="Disordered" evidence="1">
    <location>
        <begin position="27"/>
        <end position="55"/>
    </location>
</feature>
<sequence>MEVAVGIEPTYRSFADFRLTTWLRHPKSGKRDLNSRLPPWQGDALPLSYSRKNAD</sequence>